<reference evidence="4 5" key="1">
    <citation type="journal article" date="2015" name="J. Biotechnol.">
        <title>Complete genome sequence of a malodorant-producing acetogen, Clostridium scatologenes ATCC 25775(T).</title>
        <authorList>
            <person name="Zhu Z."/>
            <person name="Guo T."/>
            <person name="Zheng H."/>
            <person name="Song T."/>
            <person name="Ouyang P."/>
            <person name="Xie J."/>
        </authorList>
    </citation>
    <scope>NUCLEOTIDE SEQUENCE [LARGE SCALE GENOMIC DNA]</scope>
    <source>
        <strain evidence="4 5">ATCC 25775</strain>
    </source>
</reference>
<proteinExistence type="predicted"/>
<dbReference type="GO" id="GO:0008080">
    <property type="term" value="F:N-acetyltransferase activity"/>
    <property type="evidence" value="ECO:0007669"/>
    <property type="project" value="TreeGrafter"/>
</dbReference>
<gene>
    <name evidence="4" type="ORF">CSCA_3262</name>
</gene>
<dbReference type="PANTHER" id="PTHR10545:SF29">
    <property type="entry name" value="GH14572P-RELATED"/>
    <property type="match status" value="1"/>
</dbReference>
<dbReference type="RefSeq" id="WP_029162591.1">
    <property type="nucleotide sequence ID" value="NZ_CP009933.1"/>
</dbReference>
<protein>
    <submittedName>
        <fullName evidence="4">GCN5-related N-acetyltransferase</fullName>
    </submittedName>
</protein>
<dbReference type="EMBL" id="CP009933">
    <property type="protein sequence ID" value="AKA70387.1"/>
    <property type="molecule type" value="Genomic_DNA"/>
</dbReference>
<dbReference type="Proteomes" id="UP000033115">
    <property type="component" value="Chromosome"/>
</dbReference>
<accession>A0A0E3K1Y6</accession>
<dbReference type="Gene3D" id="3.40.630.30">
    <property type="match status" value="1"/>
</dbReference>
<evidence type="ECO:0000256" key="2">
    <source>
        <dbReference type="ARBA" id="ARBA00023315"/>
    </source>
</evidence>
<dbReference type="HOGENOM" id="CLU_013985_41_3_9"/>
<name>A0A0E3K1Y6_CLOSL</name>
<dbReference type="CDD" id="cd04301">
    <property type="entry name" value="NAT_SF"/>
    <property type="match status" value="1"/>
</dbReference>
<evidence type="ECO:0000259" key="3">
    <source>
        <dbReference type="PROSITE" id="PS51186"/>
    </source>
</evidence>
<keyword evidence="2" id="KW-0012">Acyltransferase</keyword>
<dbReference type="PROSITE" id="PS51186">
    <property type="entry name" value="GNAT"/>
    <property type="match status" value="1"/>
</dbReference>
<organism evidence="4 5">
    <name type="scientific">Clostridium scatologenes</name>
    <dbReference type="NCBI Taxonomy" id="1548"/>
    <lineage>
        <taxon>Bacteria</taxon>
        <taxon>Bacillati</taxon>
        <taxon>Bacillota</taxon>
        <taxon>Clostridia</taxon>
        <taxon>Eubacteriales</taxon>
        <taxon>Clostridiaceae</taxon>
        <taxon>Clostridium</taxon>
    </lineage>
</organism>
<evidence type="ECO:0000256" key="1">
    <source>
        <dbReference type="ARBA" id="ARBA00022679"/>
    </source>
</evidence>
<keyword evidence="5" id="KW-1185">Reference proteome</keyword>
<dbReference type="InterPro" id="IPR016181">
    <property type="entry name" value="Acyl_CoA_acyltransferase"/>
</dbReference>
<dbReference type="AlphaFoldDB" id="A0A0E3K1Y6"/>
<dbReference type="Pfam" id="PF00583">
    <property type="entry name" value="Acetyltransf_1"/>
    <property type="match status" value="1"/>
</dbReference>
<sequence>MNLIKTKNSKFTIRFATPEDASLVVEYMIKLGTYQKMADKITATKENVYKLLSENKGEAIFGDYDGQTVAFIYFCYNSSAFIGQAGIYIDAFYIDKSVRSKGLGKIMMAFMSKLALERGCKRIEWGCLDWNEPSINFYRNLGATSVDTMTIYRFSQDKLKENADRF</sequence>
<evidence type="ECO:0000313" key="4">
    <source>
        <dbReference type="EMBL" id="AKA70387.1"/>
    </source>
</evidence>
<keyword evidence="1 4" id="KW-0808">Transferase</keyword>
<dbReference type="InterPro" id="IPR051016">
    <property type="entry name" value="Diverse_Substrate_AcTransf"/>
</dbReference>
<dbReference type="InterPro" id="IPR000182">
    <property type="entry name" value="GNAT_dom"/>
</dbReference>
<dbReference type="STRING" id="1548.CSCA_3262"/>
<dbReference type="SUPFAM" id="SSF55729">
    <property type="entry name" value="Acyl-CoA N-acyltransferases (Nat)"/>
    <property type="match status" value="1"/>
</dbReference>
<feature type="domain" description="N-acetyltransferase" evidence="3">
    <location>
        <begin position="11"/>
        <end position="164"/>
    </location>
</feature>
<evidence type="ECO:0000313" key="5">
    <source>
        <dbReference type="Proteomes" id="UP000033115"/>
    </source>
</evidence>
<dbReference type="KEGG" id="csq:CSCA_3262"/>
<dbReference type="PANTHER" id="PTHR10545">
    <property type="entry name" value="DIAMINE N-ACETYLTRANSFERASE"/>
    <property type="match status" value="1"/>
</dbReference>